<name>A0A7W4QDL1_9GAMM</name>
<proteinExistence type="predicted"/>
<feature type="transmembrane region" description="Helical" evidence="1">
    <location>
        <begin position="58"/>
        <end position="84"/>
    </location>
</feature>
<feature type="transmembrane region" description="Helical" evidence="1">
    <location>
        <begin position="228"/>
        <end position="250"/>
    </location>
</feature>
<dbReference type="InterPro" id="IPR010380">
    <property type="entry name" value="DUF975"/>
</dbReference>
<evidence type="ECO:0000313" key="2">
    <source>
        <dbReference type="EMBL" id="MBB2494673.1"/>
    </source>
</evidence>
<comment type="caution">
    <text evidence="2">The sequence shown here is derived from an EMBL/GenBank/DDBJ whole genome shotgun (WGS) entry which is preliminary data.</text>
</comment>
<keyword evidence="1" id="KW-0472">Membrane</keyword>
<dbReference type="AlphaFoldDB" id="A0A7W4QDL1"/>
<protein>
    <recommendedName>
        <fullName evidence="4">Integral membrane protein</fullName>
    </recommendedName>
</protein>
<keyword evidence="1" id="KW-0812">Transmembrane</keyword>
<dbReference type="RefSeq" id="WP_183088245.1">
    <property type="nucleotide sequence ID" value="NZ_JACJUD010000002.1"/>
</dbReference>
<dbReference type="EMBL" id="JACJUD010000002">
    <property type="protein sequence ID" value="MBB2494673.1"/>
    <property type="molecule type" value="Genomic_DNA"/>
</dbReference>
<keyword evidence="1" id="KW-1133">Transmembrane helix</keyword>
<feature type="transmembrane region" description="Helical" evidence="1">
    <location>
        <begin position="203"/>
        <end position="222"/>
    </location>
</feature>
<reference evidence="2 3" key="1">
    <citation type="submission" date="2020-08" db="EMBL/GenBank/DDBJ databases">
        <authorList>
            <person name="Kim C.M."/>
        </authorList>
    </citation>
    <scope>NUCLEOTIDE SEQUENCE [LARGE SCALE GENOMIC DNA]</scope>
    <source>
        <strain evidence="2 3">UL070</strain>
    </source>
</reference>
<evidence type="ECO:0000256" key="1">
    <source>
        <dbReference type="SAM" id="Phobius"/>
    </source>
</evidence>
<feature type="transmembrane region" description="Helical" evidence="1">
    <location>
        <begin position="138"/>
        <end position="157"/>
    </location>
</feature>
<keyword evidence="3" id="KW-1185">Reference proteome</keyword>
<feature type="transmembrane region" description="Helical" evidence="1">
    <location>
        <begin position="163"/>
        <end position="182"/>
    </location>
</feature>
<dbReference type="PANTHER" id="PTHR40076:SF1">
    <property type="entry name" value="MEMBRANE PROTEIN"/>
    <property type="match status" value="1"/>
</dbReference>
<evidence type="ECO:0008006" key="4">
    <source>
        <dbReference type="Google" id="ProtNLM"/>
    </source>
</evidence>
<accession>A0A7W4QDL1</accession>
<gene>
    <name evidence="2" type="ORF">H3H51_06545</name>
</gene>
<dbReference type="PANTHER" id="PTHR40076">
    <property type="entry name" value="MEMBRANE PROTEIN-RELATED"/>
    <property type="match status" value="1"/>
</dbReference>
<organism evidence="2 3">
    <name type="scientific">Aquipseudomonas ullengensis</name>
    <dbReference type="NCBI Taxonomy" id="2759166"/>
    <lineage>
        <taxon>Bacteria</taxon>
        <taxon>Pseudomonadati</taxon>
        <taxon>Pseudomonadota</taxon>
        <taxon>Gammaproteobacteria</taxon>
        <taxon>Pseudomonadales</taxon>
        <taxon>Pseudomonadaceae</taxon>
        <taxon>Aquipseudomonas</taxon>
    </lineage>
</organism>
<feature type="transmembrane region" description="Helical" evidence="1">
    <location>
        <begin position="96"/>
        <end position="117"/>
    </location>
</feature>
<dbReference type="Proteomes" id="UP000542720">
    <property type="component" value="Unassembled WGS sequence"/>
</dbReference>
<evidence type="ECO:0000313" key="3">
    <source>
        <dbReference type="Proteomes" id="UP000542720"/>
    </source>
</evidence>
<sequence length="254" mass="27125">MSESTAPNPYAAPSANLQELPANTQVPSIAEALSRGYDYRIGDLLGEAWQRVKGTKGIIFGGFVIFYVAMIIVTTVLSAILGALGILGETSATNLIIGQFAVSIIGSALTYPLLAGLNMVGIRRAADQPVSFNDIFSTLGRFVPLAVTALLMTLLIYVGTLLLIIPGIYLGVAYLLAIPLVAERGLSPWQALETSRKAISQHWFKAFFLFLALGLIMALSIIPLGIGLVWTMPLFVISVGVLYRTIFGVLPPAN</sequence>